<name>K0IWF7_AMPXN</name>
<dbReference type="PANTHER" id="PTHR38682:SF1">
    <property type="entry name" value="V-TYPE ATP SYNTHASE SUBUNIT C"/>
    <property type="match status" value="1"/>
</dbReference>
<dbReference type="SUPFAM" id="SSF103486">
    <property type="entry name" value="V-type ATP synthase subunit C"/>
    <property type="match status" value="1"/>
</dbReference>
<keyword evidence="2" id="KW-0406">Ion transport</keyword>
<dbReference type="Gene3D" id="1.10.132.50">
    <property type="entry name" value="ATP synthase (C/AC39) subunit, domain 3"/>
    <property type="match status" value="3"/>
</dbReference>
<gene>
    <name evidence="3" type="ordered locus">AXY_05270</name>
</gene>
<dbReference type="AlphaFoldDB" id="K0IWF7"/>
<dbReference type="HOGENOM" id="CLU_064887_1_0_9"/>
<dbReference type="STRING" id="698758.AXY_05270"/>
<proteinExistence type="predicted"/>
<evidence type="ECO:0000256" key="1">
    <source>
        <dbReference type="ARBA" id="ARBA00022448"/>
    </source>
</evidence>
<dbReference type="Proteomes" id="UP000006294">
    <property type="component" value="Chromosome"/>
</dbReference>
<dbReference type="InterPro" id="IPR050873">
    <property type="entry name" value="V-ATPase_V0D/AC39_subunit"/>
</dbReference>
<keyword evidence="1" id="KW-0813">Transport</keyword>
<accession>K0IWF7</accession>
<keyword evidence="4" id="KW-1185">Reference proteome</keyword>
<sequence length="348" mass="41625">MLNQYTAITTKIRGMRGKLLKKEDYLNLSYLNSEAEIASYLKRHPGYQHVLAHVVENKVTRFELEGLLNSSIYEDYNKLFRFANFKQRKFLQIHAITYEVIVLKKFLRRAFNVADIYQEVGNEFLDFLSRHSRLDLETLQNARTLEQFRESLIESRYYRPLKLLENIQNPTLFDYESALDTYAFTAIWQEKNKLINKKERKTFEKIYGMQFDLLNIVFIYRYKKFYDLPAEQIASLLIPINYRLKPDKIQMLIEAHNQDEFWKIIETTIYAKYVEDFRNQSSLDMFYEKLMDEVIKGREKEAPYSAAAMYAYLHDKEKEVALITRIIEAIHYGRDKARIQQVINQKLG</sequence>
<dbReference type="PANTHER" id="PTHR38682">
    <property type="entry name" value="V-TYPE ATP SYNTHASE SUBUNIT C"/>
    <property type="match status" value="1"/>
</dbReference>
<dbReference type="InterPro" id="IPR036079">
    <property type="entry name" value="ATPase_csu/dsu_sf"/>
</dbReference>
<dbReference type="RefSeq" id="WP_015009264.1">
    <property type="nucleotide sequence ID" value="NC_018704.1"/>
</dbReference>
<dbReference type="InterPro" id="IPR002843">
    <property type="entry name" value="ATPase_V0-cplx_csu/dsu"/>
</dbReference>
<dbReference type="Pfam" id="PF01992">
    <property type="entry name" value="vATP-synt_AC39"/>
    <property type="match status" value="1"/>
</dbReference>
<dbReference type="KEGG" id="axl:AXY_05270"/>
<evidence type="ECO:0000313" key="4">
    <source>
        <dbReference type="Proteomes" id="UP000006294"/>
    </source>
</evidence>
<evidence type="ECO:0000313" key="3">
    <source>
        <dbReference type="EMBL" id="BAM46659.1"/>
    </source>
</evidence>
<dbReference type="EMBL" id="AP012050">
    <property type="protein sequence ID" value="BAM46659.1"/>
    <property type="molecule type" value="Genomic_DNA"/>
</dbReference>
<dbReference type="eggNOG" id="COG1527">
    <property type="taxonomic scope" value="Bacteria"/>
</dbReference>
<dbReference type="OrthoDB" id="9816136at2"/>
<dbReference type="InterPro" id="IPR044911">
    <property type="entry name" value="V-type_ATPase_csu/dsu_dom_3"/>
</dbReference>
<protein>
    <submittedName>
        <fullName evidence="3">Putative ATPase</fullName>
    </submittedName>
</protein>
<organism evidence="3 4">
    <name type="scientific">Amphibacillus xylanus (strain ATCC 51415 / DSM 6626 / JCM 7361 / LMG 17667 / NBRC 15112 / Ep01)</name>
    <dbReference type="NCBI Taxonomy" id="698758"/>
    <lineage>
        <taxon>Bacteria</taxon>
        <taxon>Bacillati</taxon>
        <taxon>Bacillota</taxon>
        <taxon>Bacilli</taxon>
        <taxon>Bacillales</taxon>
        <taxon>Bacillaceae</taxon>
        <taxon>Amphibacillus</taxon>
    </lineage>
</organism>
<evidence type="ECO:0000256" key="2">
    <source>
        <dbReference type="ARBA" id="ARBA00023065"/>
    </source>
</evidence>
<reference evidence="3 4" key="1">
    <citation type="submission" date="2011-01" db="EMBL/GenBank/DDBJ databases">
        <title>Whole genome sequence of Amphibacillus xylinus NBRC 15112.</title>
        <authorList>
            <person name="Nakazawa H."/>
            <person name="Katano Y."/>
            <person name="Nakamura S."/>
            <person name="Sasagawa M."/>
            <person name="Fukada J."/>
            <person name="Arai T."/>
            <person name="Sasakura N."/>
            <person name="Mochizuki D."/>
            <person name="Hosoyama A."/>
            <person name="Harada K."/>
            <person name="Horikawa H."/>
            <person name="Kato Y."/>
            <person name="Harada T."/>
            <person name="Sasaki K."/>
            <person name="Sekiguchi M."/>
            <person name="Hodoyama M."/>
            <person name="Nishiko R."/>
            <person name="Narita H."/>
            <person name="Hanamaki A."/>
            <person name="Hata C."/>
            <person name="Konno Y."/>
            <person name="Niimura Y."/>
            <person name="Yamazaki S."/>
            <person name="Fujita N."/>
        </authorList>
    </citation>
    <scope>NUCLEOTIDE SEQUENCE [LARGE SCALE GENOMIC DNA]</scope>
    <source>
        <strain evidence="4">ATCC 51415 / DSM 6626 / JCM 7361 / LMG 17667 / NBRC 15112 / Ep01</strain>
    </source>
</reference>
<dbReference type="GO" id="GO:0046961">
    <property type="term" value="F:proton-transporting ATPase activity, rotational mechanism"/>
    <property type="evidence" value="ECO:0007669"/>
    <property type="project" value="InterPro"/>
</dbReference>